<name>A0A8H8YYG8_9PROT</name>
<comment type="caution">
    <text evidence="1">The sequence shown here is derived from an EMBL/GenBank/DDBJ whole genome shotgun (WGS) entry which is preliminary data.</text>
</comment>
<sequence>MLNVSAVGTIEKMLVVMSTTQHCAVDAFQIYMELESSAIMPKETHVSISTHRP</sequence>
<organism evidence="1 2">
    <name type="scientific">Nitrosomonas nitrosa</name>
    <dbReference type="NCBI Taxonomy" id="52442"/>
    <lineage>
        <taxon>Bacteria</taxon>
        <taxon>Pseudomonadati</taxon>
        <taxon>Pseudomonadota</taxon>
        <taxon>Betaproteobacteria</taxon>
        <taxon>Nitrosomonadales</taxon>
        <taxon>Nitrosomonadaceae</taxon>
        <taxon>Nitrosomonas</taxon>
    </lineage>
</organism>
<gene>
    <name evidence="1" type="ORF">NMYAN_190040</name>
</gene>
<dbReference type="Proteomes" id="UP000601736">
    <property type="component" value="Unassembled WGS sequence"/>
</dbReference>
<reference evidence="1" key="1">
    <citation type="submission" date="2021-02" db="EMBL/GenBank/DDBJ databases">
        <authorList>
            <person name="Han P."/>
        </authorList>
    </citation>
    <scope>NUCLEOTIDE SEQUENCE</scope>
    <source>
        <strain evidence="1">Nitrosomonas nitrosa 18-3D</strain>
    </source>
</reference>
<accession>A0A8H8YYG8</accession>
<protein>
    <submittedName>
        <fullName evidence="1">Uncharacterized protein</fullName>
    </submittedName>
</protein>
<evidence type="ECO:0000313" key="2">
    <source>
        <dbReference type="Proteomes" id="UP000601736"/>
    </source>
</evidence>
<dbReference type="AlphaFoldDB" id="A0A8H8YYG8"/>
<evidence type="ECO:0000313" key="1">
    <source>
        <dbReference type="EMBL" id="CAE6500568.1"/>
    </source>
</evidence>
<dbReference type="EMBL" id="CAJNAP010000011">
    <property type="protein sequence ID" value="CAE6500568.1"/>
    <property type="molecule type" value="Genomic_DNA"/>
</dbReference>
<proteinExistence type="predicted"/>